<keyword evidence="1" id="KW-0472">Membrane</keyword>
<feature type="domain" description="DUF112" evidence="2">
    <location>
        <begin position="20"/>
        <end position="439"/>
    </location>
</feature>
<feature type="transmembrane region" description="Helical" evidence="1">
    <location>
        <begin position="315"/>
        <end position="339"/>
    </location>
</feature>
<feature type="transmembrane region" description="Helical" evidence="1">
    <location>
        <begin position="359"/>
        <end position="377"/>
    </location>
</feature>
<sequence>MLEALLSGLLQVFSWPAIGYLGLGIFLGIWLGALPGVGGITGLILLLPFTYTMDPVSAFALMLGMFAVTTTSDTIASVMLGIPGTAASQATVMDGYPLAQKGQANRALGAAYTCSAMGGVIGAAVLTLSMPLIKPILTLFSTPEYFMLSLLGIAMVGSLSGNSVAKGLVIGLFGMMLGTIGEGTFNGQARYYFGIEYMLNTPPLVGVVLGLFAIPELLELATKNTSISRVSADQTKGGGMLQGIKDVFANWWLVLKSSTLGVYIGMLPGLGASIVDWAAYGMAVQTTKGKTDFGRGDIRGVIAPESANNAQRGGALIPTLTFGIPGDFAMSILLGALLIQGLRPGMQMLTTELDITFAMIWTLIIANIVSAMLLMVLGRQVARAIFIDGHLLVPLVIMFVFMGSWLGAQSMGDLILMCSMGALGLFMKRSGWPRPPLIIALVLGPNMENALVISNRIYGTLGWLERTPSWIIGIIIVLTVAGTASGLLKRRAAAPIPAKDPELNAKLSIEGGERNPVIAILLAVFFVAFFAAAAILAIDFHPTNRQYPIAVCLAALLLLAAILWKDVKAARLSISDNGGLGATWLKSMAEGDMRRGLNFILWVAVTVFGCWLIGQKFAIAALVLSYLVFWGKRPVWFAVAYAAFIYMFITAFYDWTMHIPFQRPFIGKLF</sequence>
<feature type="transmembrane region" description="Helical" evidence="1">
    <location>
        <begin position="384"/>
        <end position="402"/>
    </location>
</feature>
<proteinExistence type="predicted"/>
<name>A0A6B0Y368_9RHOB</name>
<feature type="transmembrane region" description="Helical" evidence="1">
    <location>
        <begin position="596"/>
        <end position="629"/>
    </location>
</feature>
<protein>
    <submittedName>
        <fullName evidence="3">Tripartite tricarboxylate transporter permease</fullName>
    </submittedName>
</protein>
<feature type="transmembrane region" description="Helical" evidence="1">
    <location>
        <begin position="635"/>
        <end position="653"/>
    </location>
</feature>
<keyword evidence="1" id="KW-1133">Transmembrane helix</keyword>
<feature type="transmembrane region" description="Helical" evidence="1">
    <location>
        <begin position="197"/>
        <end position="214"/>
    </location>
</feature>
<reference evidence="3" key="1">
    <citation type="submission" date="2019-09" db="EMBL/GenBank/DDBJ databases">
        <title>Characterisation of the sponge microbiome using genome-centric metagenomics.</title>
        <authorList>
            <person name="Engelberts J.P."/>
            <person name="Robbins S.J."/>
            <person name="De Goeij J.M."/>
            <person name="Aranda M."/>
            <person name="Bell S.C."/>
            <person name="Webster N.S."/>
        </authorList>
    </citation>
    <scope>NUCLEOTIDE SEQUENCE</scope>
    <source>
        <strain evidence="3">SB0664_bin_43</strain>
    </source>
</reference>
<feature type="transmembrane region" description="Helical" evidence="1">
    <location>
        <begin position="470"/>
        <end position="488"/>
    </location>
</feature>
<feature type="transmembrane region" description="Helical" evidence="1">
    <location>
        <begin position="110"/>
        <end position="133"/>
    </location>
</feature>
<gene>
    <name evidence="3" type="ORF">F4Y60_11530</name>
</gene>
<feature type="transmembrane region" description="Helical" evidence="1">
    <location>
        <begin position="145"/>
        <end position="161"/>
    </location>
</feature>
<dbReference type="PANTHER" id="PTHR35342:SF5">
    <property type="entry name" value="TRICARBOXYLIC TRANSPORT PROTEIN"/>
    <property type="match status" value="1"/>
</dbReference>
<evidence type="ECO:0000259" key="2">
    <source>
        <dbReference type="Pfam" id="PF01970"/>
    </source>
</evidence>
<dbReference type="PANTHER" id="PTHR35342">
    <property type="entry name" value="TRICARBOXYLIC TRANSPORT PROTEIN"/>
    <property type="match status" value="1"/>
</dbReference>
<dbReference type="Pfam" id="PF01970">
    <property type="entry name" value="TctA"/>
    <property type="match status" value="1"/>
</dbReference>
<feature type="transmembrane region" description="Helical" evidence="1">
    <location>
        <begin position="260"/>
        <end position="280"/>
    </location>
</feature>
<accession>A0A6B0Y368</accession>
<feature type="transmembrane region" description="Helical" evidence="1">
    <location>
        <begin position="546"/>
        <end position="564"/>
    </location>
</feature>
<keyword evidence="1" id="KW-0812">Transmembrane</keyword>
<dbReference type="EMBL" id="VXRY01000471">
    <property type="protein sequence ID" value="MXY34695.1"/>
    <property type="molecule type" value="Genomic_DNA"/>
</dbReference>
<evidence type="ECO:0000313" key="3">
    <source>
        <dbReference type="EMBL" id="MXY34695.1"/>
    </source>
</evidence>
<dbReference type="AlphaFoldDB" id="A0A6B0Y368"/>
<feature type="transmembrane region" description="Helical" evidence="1">
    <location>
        <begin position="20"/>
        <end position="47"/>
    </location>
</feature>
<comment type="caution">
    <text evidence="3">The sequence shown here is derived from an EMBL/GenBank/DDBJ whole genome shotgun (WGS) entry which is preliminary data.</text>
</comment>
<feature type="transmembrane region" description="Helical" evidence="1">
    <location>
        <begin position="517"/>
        <end position="540"/>
    </location>
</feature>
<evidence type="ECO:0000256" key="1">
    <source>
        <dbReference type="SAM" id="Phobius"/>
    </source>
</evidence>
<organism evidence="3">
    <name type="scientific">Boseongicola sp. SB0664_bin_43</name>
    <dbReference type="NCBI Taxonomy" id="2604844"/>
    <lineage>
        <taxon>Bacteria</taxon>
        <taxon>Pseudomonadati</taxon>
        <taxon>Pseudomonadota</taxon>
        <taxon>Alphaproteobacteria</taxon>
        <taxon>Rhodobacterales</taxon>
        <taxon>Paracoccaceae</taxon>
        <taxon>Boseongicola</taxon>
    </lineage>
</organism>
<dbReference type="InterPro" id="IPR002823">
    <property type="entry name" value="DUF112_TM"/>
</dbReference>